<name>A0A7J7XI76_MYOMY</name>
<dbReference type="AlphaFoldDB" id="A0A7J7XI76"/>
<reference evidence="1 2" key="1">
    <citation type="journal article" date="2020" name="Nature">
        <title>Six reference-quality genomes reveal evolution of bat adaptations.</title>
        <authorList>
            <person name="Jebb D."/>
            <person name="Huang Z."/>
            <person name="Pippel M."/>
            <person name="Hughes G.M."/>
            <person name="Lavrichenko K."/>
            <person name="Devanna P."/>
            <person name="Winkler S."/>
            <person name="Jermiin L.S."/>
            <person name="Skirmuntt E.C."/>
            <person name="Katzourakis A."/>
            <person name="Burkitt-Gray L."/>
            <person name="Ray D.A."/>
            <person name="Sullivan K.A.M."/>
            <person name="Roscito J.G."/>
            <person name="Kirilenko B.M."/>
            <person name="Davalos L.M."/>
            <person name="Corthals A.P."/>
            <person name="Power M.L."/>
            <person name="Jones G."/>
            <person name="Ransome R.D."/>
            <person name="Dechmann D.K.N."/>
            <person name="Locatelli A.G."/>
            <person name="Puechmaille S.J."/>
            <person name="Fedrigo O."/>
            <person name="Jarvis E.D."/>
            <person name="Hiller M."/>
            <person name="Vernes S.C."/>
            <person name="Myers E.W."/>
            <person name="Teeling E.C."/>
        </authorList>
    </citation>
    <scope>NUCLEOTIDE SEQUENCE [LARGE SCALE GENOMIC DNA]</scope>
    <source>
        <strain evidence="1">MMyoMyo1</strain>
        <tissue evidence="1">Flight muscle</tissue>
    </source>
</reference>
<proteinExistence type="predicted"/>
<organism evidence="1 2">
    <name type="scientific">Myotis myotis</name>
    <name type="common">Greater mouse-eared bat</name>
    <name type="synonym">Vespertilio myotis</name>
    <dbReference type="NCBI Taxonomy" id="51298"/>
    <lineage>
        <taxon>Eukaryota</taxon>
        <taxon>Metazoa</taxon>
        <taxon>Chordata</taxon>
        <taxon>Craniata</taxon>
        <taxon>Vertebrata</taxon>
        <taxon>Euteleostomi</taxon>
        <taxon>Mammalia</taxon>
        <taxon>Eutheria</taxon>
        <taxon>Laurasiatheria</taxon>
        <taxon>Chiroptera</taxon>
        <taxon>Yangochiroptera</taxon>
        <taxon>Vespertilionidae</taxon>
        <taxon>Myotis</taxon>
    </lineage>
</organism>
<dbReference type="Proteomes" id="UP000527355">
    <property type="component" value="Unassembled WGS sequence"/>
</dbReference>
<dbReference type="EMBL" id="JABWUV010000006">
    <property type="protein sequence ID" value="KAF6349228.1"/>
    <property type="molecule type" value="Genomic_DNA"/>
</dbReference>
<protein>
    <submittedName>
        <fullName evidence="1">Uncharacterized protein</fullName>
    </submittedName>
</protein>
<evidence type="ECO:0000313" key="1">
    <source>
        <dbReference type="EMBL" id="KAF6349228.1"/>
    </source>
</evidence>
<gene>
    <name evidence="1" type="ORF">mMyoMyo1_011776</name>
</gene>
<sequence>MHCGPPAPPGTRTPSVCLHHQLLITCSSAFSLPSSSRPAPARPNQQTSLRFGRPNHIRSEEGQTCSKSARPWRPPGVPSILWFVFYHYEQFFILNFPLLNYCVVSTSRLSPDCYRVAPLSSGFHPFG</sequence>
<accession>A0A7J7XI76</accession>
<keyword evidence="2" id="KW-1185">Reference proteome</keyword>
<evidence type="ECO:0000313" key="2">
    <source>
        <dbReference type="Proteomes" id="UP000527355"/>
    </source>
</evidence>
<comment type="caution">
    <text evidence="1">The sequence shown here is derived from an EMBL/GenBank/DDBJ whole genome shotgun (WGS) entry which is preliminary data.</text>
</comment>